<dbReference type="HAMAP" id="MF_00434">
    <property type="entry name" value="Pterin_4_alpha"/>
    <property type="match status" value="1"/>
</dbReference>
<dbReference type="Proteomes" id="UP000010116">
    <property type="component" value="Unassembled WGS sequence"/>
</dbReference>
<dbReference type="PANTHER" id="PTHR12599">
    <property type="entry name" value="PTERIN-4-ALPHA-CARBINOLAMINE DEHYDRATASE"/>
    <property type="match status" value="1"/>
</dbReference>
<comment type="similarity">
    <text evidence="2 4">Belongs to the pterin-4-alpha-carbinolamine dehydratase family.</text>
</comment>
<dbReference type="HOGENOM" id="CLU_081974_3_2_6"/>
<dbReference type="NCBIfam" id="NF002017">
    <property type="entry name" value="PRK00823.1-2"/>
    <property type="match status" value="1"/>
</dbReference>
<evidence type="ECO:0000256" key="4">
    <source>
        <dbReference type="HAMAP-Rule" id="MF_00434"/>
    </source>
</evidence>
<dbReference type="EC" id="4.2.1.96" evidence="4"/>
<evidence type="ECO:0000313" key="6">
    <source>
        <dbReference type="Proteomes" id="UP000010116"/>
    </source>
</evidence>
<gene>
    <name evidence="5" type="ORF">NT02SARS_1734</name>
</gene>
<dbReference type="GO" id="GO:0008124">
    <property type="term" value="F:4-alpha-hydroxytetrahydrobiopterin dehydratase activity"/>
    <property type="evidence" value="ECO:0007669"/>
    <property type="project" value="UniProtKB-UniRule"/>
</dbReference>
<dbReference type="AlphaFoldDB" id="J4KTA8"/>
<evidence type="ECO:0000256" key="2">
    <source>
        <dbReference type="ARBA" id="ARBA00006472"/>
    </source>
</evidence>
<reference evidence="5 6" key="1">
    <citation type="journal article" date="2012" name="ISME J.">
        <title>Genomic insights to SAR86, an abundant and uncultivated marine bacterial lineage.</title>
        <authorList>
            <person name="Dupont C.L."/>
            <person name="Rusch D.B."/>
            <person name="Yooseph S."/>
            <person name="Lombardo M.J."/>
            <person name="Richter R.A."/>
            <person name="Valas R."/>
            <person name="Novotny M."/>
            <person name="Yee-Greenbaum J."/>
            <person name="Selengut J.D."/>
            <person name="Haft D.H."/>
            <person name="Halpern A.L."/>
            <person name="Lasken R.S."/>
            <person name="Nealson K."/>
            <person name="Friedman R."/>
            <person name="Venter J.C."/>
        </authorList>
    </citation>
    <scope>NUCLEOTIDE SEQUENCE [LARGE SCALE GENOMIC DNA]</scope>
</reference>
<evidence type="ECO:0000313" key="5">
    <source>
        <dbReference type="EMBL" id="EJP74129.1"/>
    </source>
</evidence>
<dbReference type="Pfam" id="PF01329">
    <property type="entry name" value="Pterin_4a"/>
    <property type="match status" value="1"/>
</dbReference>
<proteinExistence type="inferred from homology"/>
<keyword evidence="3 4" id="KW-0456">Lyase</keyword>
<dbReference type="InterPro" id="IPR001533">
    <property type="entry name" value="Pterin_deHydtase"/>
</dbReference>
<accession>J4KTA8</accession>
<evidence type="ECO:0000256" key="1">
    <source>
        <dbReference type="ARBA" id="ARBA00001554"/>
    </source>
</evidence>
<sequence>MSNALSEEEINHKLAELNGWVFENDCLKRSFEFSNFRDAMSFILRISYEAEAMDHHPEIFNCYNRVNLSLNTHDAGGKVTAKDFSLALAVDRLKS</sequence>
<organism evidence="5 6">
    <name type="scientific">SAR86 cluster bacterium SAR86B</name>
    <dbReference type="NCBI Taxonomy" id="1123867"/>
    <lineage>
        <taxon>Bacteria</taxon>
        <taxon>Pseudomonadati</taxon>
        <taxon>Pseudomonadota</taxon>
        <taxon>Gammaproteobacteria</taxon>
        <taxon>SAR86 cluster</taxon>
    </lineage>
</organism>
<protein>
    <recommendedName>
        <fullName evidence="4">Putative pterin-4-alpha-carbinolamine dehydratase</fullName>
        <shortName evidence="4">PHS</shortName>
        <ecNumber evidence="4">4.2.1.96</ecNumber>
    </recommendedName>
    <alternativeName>
        <fullName evidence="4">4-alpha-hydroxy-tetrahydropterin dehydratase</fullName>
    </alternativeName>
    <alternativeName>
        <fullName evidence="4">Pterin carbinolamine dehydratase</fullName>
        <shortName evidence="4">PCD</shortName>
    </alternativeName>
</protein>
<comment type="catalytic activity">
    <reaction evidence="1 4">
        <text>(4aS,6R)-4a-hydroxy-L-erythro-5,6,7,8-tetrahydrobiopterin = (6R)-L-erythro-6,7-dihydrobiopterin + H2O</text>
        <dbReference type="Rhea" id="RHEA:11920"/>
        <dbReference type="ChEBI" id="CHEBI:15377"/>
        <dbReference type="ChEBI" id="CHEBI:15642"/>
        <dbReference type="ChEBI" id="CHEBI:43120"/>
        <dbReference type="EC" id="4.2.1.96"/>
    </reaction>
</comment>
<name>J4KTA8_9GAMM</name>
<dbReference type="EMBL" id="JH611160">
    <property type="protein sequence ID" value="EJP74129.1"/>
    <property type="molecule type" value="Genomic_DNA"/>
</dbReference>
<dbReference type="InterPro" id="IPR036428">
    <property type="entry name" value="PCD_sf"/>
</dbReference>
<dbReference type="GO" id="GO:0006729">
    <property type="term" value="P:tetrahydrobiopterin biosynthetic process"/>
    <property type="evidence" value="ECO:0007669"/>
    <property type="project" value="InterPro"/>
</dbReference>
<evidence type="ECO:0000256" key="3">
    <source>
        <dbReference type="ARBA" id="ARBA00023239"/>
    </source>
</evidence>
<dbReference type="PANTHER" id="PTHR12599:SF0">
    <property type="entry name" value="PTERIN-4-ALPHA-CARBINOLAMINE DEHYDRATASE"/>
    <property type="match status" value="1"/>
</dbReference>
<dbReference type="SUPFAM" id="SSF55248">
    <property type="entry name" value="PCD-like"/>
    <property type="match status" value="1"/>
</dbReference>
<dbReference type="Gene3D" id="3.30.1360.20">
    <property type="entry name" value="Transcriptional coactivator/pterin dehydratase"/>
    <property type="match status" value="1"/>
</dbReference>